<name>A0AAX3BB03_9SPIR</name>
<evidence type="ECO:0000256" key="2">
    <source>
        <dbReference type="ARBA" id="ARBA00008520"/>
    </source>
</evidence>
<dbReference type="SUPFAM" id="SSF53850">
    <property type="entry name" value="Periplasmic binding protein-like II"/>
    <property type="match status" value="1"/>
</dbReference>
<proteinExistence type="inferred from homology"/>
<accession>A0AAX3BB03</accession>
<reference evidence="3" key="1">
    <citation type="submission" date="2021-04" db="EMBL/GenBank/DDBJ databases">
        <authorList>
            <person name="Postec A."/>
        </authorList>
    </citation>
    <scope>NUCLEOTIDE SEQUENCE</scope>
    <source>
        <strain evidence="3">F1F22</strain>
    </source>
</reference>
<organism evidence="3 4">
    <name type="scientific">Thermospira aquatica</name>
    <dbReference type="NCBI Taxonomy" id="2828656"/>
    <lineage>
        <taxon>Bacteria</taxon>
        <taxon>Pseudomonadati</taxon>
        <taxon>Spirochaetota</taxon>
        <taxon>Spirochaetia</taxon>
        <taxon>Brevinematales</taxon>
        <taxon>Thermospiraceae</taxon>
        <taxon>Thermospira</taxon>
    </lineage>
</organism>
<dbReference type="InterPro" id="IPR050490">
    <property type="entry name" value="Bact_solute-bd_prot1"/>
</dbReference>
<dbReference type="CDD" id="cd13585">
    <property type="entry name" value="PBP2_TMBP_like"/>
    <property type="match status" value="1"/>
</dbReference>
<comment type="subcellular location">
    <subcellularLocation>
        <location evidence="1">Periplasm</location>
    </subcellularLocation>
</comment>
<dbReference type="AlphaFoldDB" id="A0AAX3BB03"/>
<protein>
    <submittedName>
        <fullName evidence="3">Sugar ABC transporter substrate-binding protein</fullName>
    </submittedName>
</protein>
<sequence length="454" mass="51354">MKEFKWAVLSLIVMGLFLSACGKKTEGDVSLKLKETGDVVLTFAMWGTPEEKLAVYKVLQEFQKKFPNIGLKVIHTDSLSFGDKLQTMYAGGTPPDVHYLHVESFYDYASKGLLYPLDEFVSDPEFQFEDLYPSLVDAFRFGGQLYGIPKDWTTFAIYYNMDMFDKEGVAYPNEKWTWDDLIKAAQKLTKDFNGDGVPDQYGWLNETWANWYYNFILQNGGEIFDAKGNWVLADPKYLNANAEAVQFVADTMNKYKVAPSVTASREIGGDASFVAGQTAMCMYGRWVQLRFKNIDKFKWNLSQLPRKKNKISVVVTVSLSINANTKYPQEAWELVKFLTSYEGQIFTAEAGLAVPARKSLVGSDHYLKPQEVLVNQPHLARNKPEEDPFIAQLPGAKLPPLVPSWIEVRQKLDEQFEDVFFGRKDAKSVILALDSIVKDIMALKSQAAVTGAEE</sequence>
<dbReference type="Gene3D" id="3.40.190.10">
    <property type="entry name" value="Periplasmic binding protein-like II"/>
    <property type="match status" value="1"/>
</dbReference>
<dbReference type="EMBL" id="CP073355">
    <property type="protein sequence ID" value="URA09478.1"/>
    <property type="molecule type" value="Genomic_DNA"/>
</dbReference>
<dbReference type="GO" id="GO:0042597">
    <property type="term" value="C:periplasmic space"/>
    <property type="evidence" value="ECO:0007669"/>
    <property type="project" value="UniProtKB-SubCell"/>
</dbReference>
<evidence type="ECO:0000313" key="3">
    <source>
        <dbReference type="EMBL" id="URA09478.1"/>
    </source>
</evidence>
<gene>
    <name evidence="3" type="ORF">KDW03_08245</name>
</gene>
<evidence type="ECO:0000256" key="1">
    <source>
        <dbReference type="ARBA" id="ARBA00004418"/>
    </source>
</evidence>
<dbReference type="InterPro" id="IPR006059">
    <property type="entry name" value="SBP"/>
</dbReference>
<dbReference type="RefSeq" id="WP_271434607.1">
    <property type="nucleotide sequence ID" value="NZ_CP073355.1"/>
</dbReference>
<dbReference type="PANTHER" id="PTHR43649:SF12">
    <property type="entry name" value="DIACETYLCHITOBIOSE BINDING PROTEIN DASA"/>
    <property type="match status" value="1"/>
</dbReference>
<dbReference type="PANTHER" id="PTHR43649">
    <property type="entry name" value="ARABINOSE-BINDING PROTEIN-RELATED"/>
    <property type="match status" value="1"/>
</dbReference>
<dbReference type="KEGG" id="taqu:KDW03_08245"/>
<dbReference type="Proteomes" id="UP001056539">
    <property type="component" value="Chromosome"/>
</dbReference>
<reference evidence="3" key="2">
    <citation type="submission" date="2022-06" db="EMBL/GenBank/DDBJ databases">
        <title>Thermospira aquatica gen. nov., sp. nov.</title>
        <authorList>
            <person name="Ben Ali Gam Z."/>
            <person name="Labat M."/>
        </authorList>
    </citation>
    <scope>NUCLEOTIDE SEQUENCE</scope>
    <source>
        <strain evidence="3">F1F22</strain>
    </source>
</reference>
<dbReference type="Pfam" id="PF01547">
    <property type="entry name" value="SBP_bac_1"/>
    <property type="match status" value="1"/>
</dbReference>
<comment type="similarity">
    <text evidence="2">Belongs to the bacterial solute-binding protein 1 family.</text>
</comment>
<dbReference type="PROSITE" id="PS51257">
    <property type="entry name" value="PROKAR_LIPOPROTEIN"/>
    <property type="match status" value="1"/>
</dbReference>
<keyword evidence="4" id="KW-1185">Reference proteome</keyword>
<evidence type="ECO:0000313" key="4">
    <source>
        <dbReference type="Proteomes" id="UP001056539"/>
    </source>
</evidence>